<proteinExistence type="predicted"/>
<comment type="caution">
    <text evidence="1">The sequence shown here is derived from an EMBL/GenBank/DDBJ whole genome shotgun (WGS) entry which is preliminary data.</text>
</comment>
<organism evidence="1 2">
    <name type="scientific">Modicisalibacter xianhensis</name>
    <dbReference type="NCBI Taxonomy" id="442341"/>
    <lineage>
        <taxon>Bacteria</taxon>
        <taxon>Pseudomonadati</taxon>
        <taxon>Pseudomonadota</taxon>
        <taxon>Gammaproteobacteria</taxon>
        <taxon>Oceanospirillales</taxon>
        <taxon>Halomonadaceae</taxon>
        <taxon>Modicisalibacter</taxon>
    </lineage>
</organism>
<sequence>MHTAIEWQRVIERNKHEYQESDAEGRAWLLESWQRHHERMNNTAAAWERLRNASPEEIAEHRSKAADYAGLIEWAARQPGEVQKRLAL</sequence>
<dbReference type="EMBL" id="SOEC01000008">
    <property type="protein sequence ID" value="TDX29144.1"/>
    <property type="molecule type" value="Genomic_DNA"/>
</dbReference>
<accession>A0A4R8FRY2</accession>
<protein>
    <submittedName>
        <fullName evidence="1">Uncharacterized protein</fullName>
    </submittedName>
</protein>
<dbReference type="AlphaFoldDB" id="A0A4R8FRY2"/>
<dbReference type="RefSeq" id="WP_134017981.1">
    <property type="nucleotide sequence ID" value="NZ_SOEC01000008.1"/>
</dbReference>
<gene>
    <name evidence="1" type="ORF">DFO67_108188</name>
</gene>
<evidence type="ECO:0000313" key="1">
    <source>
        <dbReference type="EMBL" id="TDX29144.1"/>
    </source>
</evidence>
<reference evidence="1 2" key="1">
    <citation type="submission" date="2019-03" db="EMBL/GenBank/DDBJ databases">
        <title>Freshwater and sediment microbial communities from various areas in North America, analyzing microbe dynamics in response to fracking.</title>
        <authorList>
            <person name="Lamendella R."/>
        </authorList>
    </citation>
    <scope>NUCLEOTIDE SEQUENCE [LARGE SCALE GENOMIC DNA]</scope>
    <source>
        <strain evidence="1 2">6_TX</strain>
    </source>
</reference>
<dbReference type="Proteomes" id="UP000294489">
    <property type="component" value="Unassembled WGS sequence"/>
</dbReference>
<name>A0A4R8FRY2_9GAMM</name>
<evidence type="ECO:0000313" key="2">
    <source>
        <dbReference type="Proteomes" id="UP000294489"/>
    </source>
</evidence>